<comment type="caution">
    <text evidence="1">The sequence shown here is derived from an EMBL/GenBank/DDBJ whole genome shotgun (WGS) entry which is preliminary data.</text>
</comment>
<dbReference type="Proteomes" id="UP001060215">
    <property type="component" value="Chromosome 15"/>
</dbReference>
<evidence type="ECO:0000313" key="2">
    <source>
        <dbReference type="Proteomes" id="UP001060215"/>
    </source>
</evidence>
<keyword evidence="2" id="KW-1185">Reference proteome</keyword>
<reference evidence="1 2" key="1">
    <citation type="journal article" date="2022" name="Plant J.">
        <title>Chromosome-level genome of Camellia lanceoleosa provides a valuable resource for understanding genome evolution and self-incompatibility.</title>
        <authorList>
            <person name="Gong W."/>
            <person name="Xiao S."/>
            <person name="Wang L."/>
            <person name="Liao Z."/>
            <person name="Chang Y."/>
            <person name="Mo W."/>
            <person name="Hu G."/>
            <person name="Li W."/>
            <person name="Zhao G."/>
            <person name="Zhu H."/>
            <person name="Hu X."/>
            <person name="Ji K."/>
            <person name="Xiang X."/>
            <person name="Song Q."/>
            <person name="Yuan D."/>
            <person name="Jin S."/>
            <person name="Zhang L."/>
        </authorList>
    </citation>
    <scope>NUCLEOTIDE SEQUENCE [LARGE SCALE GENOMIC DNA]</scope>
    <source>
        <strain evidence="1">SQ_2022a</strain>
    </source>
</reference>
<accession>A0ACC0FCD0</accession>
<sequence>MTSKLTEIQDIDGSILGKKNTLVYFIKNNNGKDFKTNYIMHEYVLDNSQIVHKINNVVLCSIYLRESAEERKEAQARKESQQPQPPLMLKGKRPRAEEQRKPEPEPQPQPQPQQQPQPQPQPLQQAYYQNKRSKQLRPWDTAYEDIFVFGEPSHTLEPKTLEVSNCLFPEEPLLEEESQKQWPSQVFQELPQGPLLANVISQQPALIENTAFNEFAASMFSPP</sequence>
<dbReference type="EMBL" id="CM045772">
    <property type="protein sequence ID" value="KAI7986334.1"/>
    <property type="molecule type" value="Genomic_DNA"/>
</dbReference>
<name>A0ACC0FCD0_9ERIC</name>
<proteinExistence type="predicted"/>
<evidence type="ECO:0000313" key="1">
    <source>
        <dbReference type="EMBL" id="KAI7986334.1"/>
    </source>
</evidence>
<organism evidence="1 2">
    <name type="scientific">Camellia lanceoleosa</name>
    <dbReference type="NCBI Taxonomy" id="1840588"/>
    <lineage>
        <taxon>Eukaryota</taxon>
        <taxon>Viridiplantae</taxon>
        <taxon>Streptophyta</taxon>
        <taxon>Embryophyta</taxon>
        <taxon>Tracheophyta</taxon>
        <taxon>Spermatophyta</taxon>
        <taxon>Magnoliopsida</taxon>
        <taxon>eudicotyledons</taxon>
        <taxon>Gunneridae</taxon>
        <taxon>Pentapetalae</taxon>
        <taxon>asterids</taxon>
        <taxon>Ericales</taxon>
        <taxon>Theaceae</taxon>
        <taxon>Camellia</taxon>
    </lineage>
</organism>
<protein>
    <submittedName>
        <fullName evidence="1">Uncharacterized protein</fullName>
    </submittedName>
</protein>
<gene>
    <name evidence="1" type="ORF">LOK49_LG14G01420</name>
</gene>